<organism evidence="1 2">
    <name type="scientific">Eretmocerus hayati</name>
    <dbReference type="NCBI Taxonomy" id="131215"/>
    <lineage>
        <taxon>Eukaryota</taxon>
        <taxon>Metazoa</taxon>
        <taxon>Ecdysozoa</taxon>
        <taxon>Arthropoda</taxon>
        <taxon>Hexapoda</taxon>
        <taxon>Insecta</taxon>
        <taxon>Pterygota</taxon>
        <taxon>Neoptera</taxon>
        <taxon>Endopterygota</taxon>
        <taxon>Hymenoptera</taxon>
        <taxon>Apocrita</taxon>
        <taxon>Proctotrupomorpha</taxon>
        <taxon>Chalcidoidea</taxon>
        <taxon>Aphelinidae</taxon>
        <taxon>Aphelininae</taxon>
        <taxon>Eretmocerus</taxon>
    </lineage>
</organism>
<keyword evidence="2" id="KW-1185">Reference proteome</keyword>
<sequence length="141" mass="16087">MSETKINIEHIQKDITPPNERESKDSGPYPLPQSPFKIPAPEDVTDEKFPPFLLSQSLSLRPNYSRAKEIPHDLYCRSLKDEVEKKTCQECGVHFVAQIARKNHIDESHKLPTSVARVRPINIIKKRPSEGLSVLSEDKCE</sequence>
<accession>A0ACC2NV58</accession>
<gene>
    <name evidence="1" type="ORF">QAD02_010808</name>
</gene>
<evidence type="ECO:0000313" key="1">
    <source>
        <dbReference type="EMBL" id="KAJ8675022.1"/>
    </source>
</evidence>
<evidence type="ECO:0000313" key="2">
    <source>
        <dbReference type="Proteomes" id="UP001239111"/>
    </source>
</evidence>
<protein>
    <submittedName>
        <fullName evidence="1">Uncharacterized protein</fullName>
    </submittedName>
</protein>
<proteinExistence type="predicted"/>
<dbReference type="EMBL" id="CM056742">
    <property type="protein sequence ID" value="KAJ8675022.1"/>
    <property type="molecule type" value="Genomic_DNA"/>
</dbReference>
<dbReference type="Proteomes" id="UP001239111">
    <property type="component" value="Chromosome 2"/>
</dbReference>
<name>A0ACC2NV58_9HYME</name>
<reference evidence="1" key="1">
    <citation type="submission" date="2023-04" db="EMBL/GenBank/DDBJ databases">
        <title>A chromosome-level genome assembly of the parasitoid wasp Eretmocerus hayati.</title>
        <authorList>
            <person name="Zhong Y."/>
            <person name="Liu S."/>
            <person name="Liu Y."/>
        </authorList>
    </citation>
    <scope>NUCLEOTIDE SEQUENCE</scope>
    <source>
        <strain evidence="1">ZJU_SS_LIU_2023</strain>
    </source>
</reference>
<comment type="caution">
    <text evidence="1">The sequence shown here is derived from an EMBL/GenBank/DDBJ whole genome shotgun (WGS) entry which is preliminary data.</text>
</comment>